<sequence length="115" mass="13142">MKNKMKIGLLVLCFSSLYQVTANANDSISSNDVPQLIERNIEIYPSRAWAHDKEGYVKITYDINAAGKVENAKVVEAEPKNLFEKSALDSIYKWKYEPNKPTRGMEVTINYKKPK</sequence>
<keyword evidence="3" id="KW-1133">Transmembrane helix</keyword>
<comment type="similarity">
    <text evidence="5">Belongs to the TonB family.</text>
</comment>
<dbReference type="EMBL" id="CWJI01000003">
    <property type="protein sequence ID" value="CRY54872.1"/>
    <property type="molecule type" value="Genomic_DNA"/>
</dbReference>
<evidence type="ECO:0000259" key="7">
    <source>
        <dbReference type="PROSITE" id="PS52015"/>
    </source>
</evidence>
<dbReference type="RefSeq" id="WP_042806347.1">
    <property type="nucleotide sequence ID" value="NZ_CWJI01000003.1"/>
</dbReference>
<dbReference type="PROSITE" id="PS52015">
    <property type="entry name" value="TONB_CTD"/>
    <property type="match status" value="1"/>
</dbReference>
<accession>A0A0H5LVB3</accession>
<comment type="function">
    <text evidence="5">Interacts with outer membrane receptor proteins that carry out high-affinity binding and energy dependent uptake into the periplasmic space of specific substrates. It could act to transduce energy from the cytoplasmic membrane to specific energy-requiring processes in the outer membrane, resulting in the release into the periplasm of ligands bound by these outer membrane proteins.</text>
</comment>
<dbReference type="GO" id="GO:0030288">
    <property type="term" value="C:outer membrane-bounded periplasmic space"/>
    <property type="evidence" value="ECO:0007669"/>
    <property type="project" value="InterPro"/>
</dbReference>
<evidence type="ECO:0000256" key="1">
    <source>
        <dbReference type="ARBA" id="ARBA00004167"/>
    </source>
</evidence>
<dbReference type="Proteomes" id="UP000043316">
    <property type="component" value="Unassembled WGS sequence"/>
</dbReference>
<dbReference type="InterPro" id="IPR003538">
    <property type="entry name" value="TonB"/>
</dbReference>
<reference evidence="9" key="1">
    <citation type="submission" date="2015-03" db="EMBL/GenBank/DDBJ databases">
        <authorList>
            <consortium name="Pathogen Informatics"/>
        </authorList>
    </citation>
    <scope>NUCLEOTIDE SEQUENCE [LARGE SCALE GENOMIC DNA]</scope>
    <source>
        <strain evidence="9">R148</strain>
    </source>
</reference>
<dbReference type="InterPro" id="IPR006260">
    <property type="entry name" value="TonB/TolA_C"/>
</dbReference>
<dbReference type="Pfam" id="PF03544">
    <property type="entry name" value="TonB_C"/>
    <property type="match status" value="1"/>
</dbReference>
<dbReference type="GeneID" id="61813794"/>
<evidence type="ECO:0000256" key="5">
    <source>
        <dbReference type="RuleBase" id="RU362123"/>
    </source>
</evidence>
<keyword evidence="6" id="KW-0732">Signal</keyword>
<evidence type="ECO:0000313" key="9">
    <source>
        <dbReference type="Proteomes" id="UP000043316"/>
    </source>
</evidence>
<dbReference type="GO" id="GO:0055085">
    <property type="term" value="P:transmembrane transport"/>
    <property type="evidence" value="ECO:0007669"/>
    <property type="project" value="InterPro"/>
</dbReference>
<proteinExistence type="inferred from homology"/>
<dbReference type="NCBIfam" id="TIGR01352">
    <property type="entry name" value="tonB_Cterm"/>
    <property type="match status" value="1"/>
</dbReference>
<evidence type="ECO:0000313" key="8">
    <source>
        <dbReference type="EMBL" id="CRY54872.1"/>
    </source>
</evidence>
<gene>
    <name evidence="8" type="primary">tonB_2</name>
    <name evidence="8" type="ORF">ERS008476_01840</name>
</gene>
<name>A0A0H5LVB3_YERIN</name>
<dbReference type="GO" id="GO:0015031">
    <property type="term" value="P:protein transport"/>
    <property type="evidence" value="ECO:0007669"/>
    <property type="project" value="UniProtKB-UniRule"/>
</dbReference>
<keyword evidence="5" id="KW-0735">Signal-anchor</keyword>
<evidence type="ECO:0000256" key="4">
    <source>
        <dbReference type="ARBA" id="ARBA00023136"/>
    </source>
</evidence>
<keyword evidence="5" id="KW-0653">Protein transport</keyword>
<keyword evidence="5" id="KW-0813">Transport</keyword>
<feature type="chain" id="PRO_5005220376" description="Protein TonB" evidence="6">
    <location>
        <begin position="25"/>
        <end position="115"/>
    </location>
</feature>
<evidence type="ECO:0000256" key="6">
    <source>
        <dbReference type="SAM" id="SignalP"/>
    </source>
</evidence>
<dbReference type="GO" id="GO:0005886">
    <property type="term" value="C:plasma membrane"/>
    <property type="evidence" value="ECO:0007669"/>
    <property type="project" value="UniProtKB-SubCell"/>
</dbReference>
<dbReference type="Gene3D" id="3.30.2420.10">
    <property type="entry name" value="TonB"/>
    <property type="match status" value="1"/>
</dbReference>
<dbReference type="PRINTS" id="PR01374">
    <property type="entry name" value="TONBPROTEIN"/>
</dbReference>
<comment type="subcellular location">
    <subcellularLocation>
        <location evidence="5">Cell inner membrane</location>
        <topology evidence="5">Single-pass membrane protein</topology>
        <orientation evidence="5">Periplasmic side</orientation>
    </subcellularLocation>
    <subcellularLocation>
        <location evidence="1">Membrane</location>
        <topology evidence="1">Single-pass membrane protein</topology>
    </subcellularLocation>
</comment>
<keyword evidence="2" id="KW-0812">Transmembrane</keyword>
<keyword evidence="5" id="KW-0997">Cell inner membrane</keyword>
<keyword evidence="4" id="KW-0472">Membrane</keyword>
<dbReference type="SUPFAM" id="SSF74653">
    <property type="entry name" value="TolA/TonB C-terminal domain"/>
    <property type="match status" value="1"/>
</dbReference>
<dbReference type="GO" id="GO:0015891">
    <property type="term" value="P:siderophore transport"/>
    <property type="evidence" value="ECO:0007669"/>
    <property type="project" value="InterPro"/>
</dbReference>
<dbReference type="InterPro" id="IPR037682">
    <property type="entry name" value="TonB_C"/>
</dbReference>
<feature type="signal peptide" evidence="6">
    <location>
        <begin position="1"/>
        <end position="24"/>
    </location>
</feature>
<protein>
    <recommendedName>
        <fullName evidence="5">Protein TonB</fullName>
    </recommendedName>
</protein>
<evidence type="ECO:0000256" key="3">
    <source>
        <dbReference type="ARBA" id="ARBA00022989"/>
    </source>
</evidence>
<keyword evidence="5" id="KW-1003">Cell membrane</keyword>
<dbReference type="GO" id="GO:0031992">
    <property type="term" value="F:energy transducer activity"/>
    <property type="evidence" value="ECO:0007669"/>
    <property type="project" value="InterPro"/>
</dbReference>
<feature type="domain" description="TonB C-terminal" evidence="7">
    <location>
        <begin position="29"/>
        <end position="115"/>
    </location>
</feature>
<evidence type="ECO:0000256" key="2">
    <source>
        <dbReference type="ARBA" id="ARBA00022692"/>
    </source>
</evidence>
<dbReference type="AlphaFoldDB" id="A0A0H5LVB3"/>
<organism evidence="8 9">
    <name type="scientific">Yersinia intermedia</name>
    <dbReference type="NCBI Taxonomy" id="631"/>
    <lineage>
        <taxon>Bacteria</taxon>
        <taxon>Pseudomonadati</taxon>
        <taxon>Pseudomonadota</taxon>
        <taxon>Gammaproteobacteria</taxon>
        <taxon>Enterobacterales</taxon>
        <taxon>Yersiniaceae</taxon>
        <taxon>Yersinia</taxon>
    </lineage>
</organism>